<dbReference type="CDD" id="cd06257">
    <property type="entry name" value="DnaJ"/>
    <property type="match status" value="1"/>
</dbReference>
<dbReference type="SUPFAM" id="SSF46565">
    <property type="entry name" value="Chaperone J-domain"/>
    <property type="match status" value="1"/>
</dbReference>
<dbReference type="InterPro" id="IPR052276">
    <property type="entry name" value="Diphthamide-biosynth_chaperone"/>
</dbReference>
<dbReference type="Gene3D" id="1.10.287.110">
    <property type="entry name" value="DnaJ domain"/>
    <property type="match status" value="1"/>
</dbReference>
<evidence type="ECO:0000313" key="3">
    <source>
        <dbReference type="Proteomes" id="UP001187192"/>
    </source>
</evidence>
<dbReference type="InterPro" id="IPR001623">
    <property type="entry name" value="DnaJ_domain"/>
</dbReference>
<feature type="domain" description="J" evidence="1">
    <location>
        <begin position="86"/>
        <end position="155"/>
    </location>
</feature>
<sequence length="190" mass="21113">MTAAKSSTLKTTKLNILSTDSTDQIINDMVSLASSSSFFCPNVVVDGRRGSPATSFRSVRPARFISASCASTVERPPGCHIASTSSLYEVLGIRMEATCKEIKSAYRRLARVVHPDVVVANGLRGQVSADEFLKIHEAYSTLSDPDKRADYDRRLLERQWQANSRFQMSSASRSGFYSTTPRTWETDQCW</sequence>
<reference evidence="2" key="1">
    <citation type="submission" date="2023-07" db="EMBL/GenBank/DDBJ databases">
        <title>draft genome sequence of fig (Ficus carica).</title>
        <authorList>
            <person name="Takahashi T."/>
            <person name="Nishimura K."/>
        </authorList>
    </citation>
    <scope>NUCLEOTIDE SEQUENCE</scope>
</reference>
<accession>A0AA87ZJW2</accession>
<dbReference type="PROSITE" id="PS50076">
    <property type="entry name" value="DNAJ_2"/>
    <property type="match status" value="1"/>
</dbReference>
<protein>
    <recommendedName>
        <fullName evidence="1">J domain-containing protein</fullName>
    </recommendedName>
</protein>
<comment type="caution">
    <text evidence="2">The sequence shown here is derived from an EMBL/GenBank/DDBJ whole genome shotgun (WGS) entry which is preliminary data.</text>
</comment>
<dbReference type="PANTHER" id="PTHR44240:SF22">
    <property type="entry name" value="CHAPERONE PROTEIN DNAJ 11, CHLOROPLASTIC-LIKE"/>
    <property type="match status" value="1"/>
</dbReference>
<gene>
    <name evidence="2" type="ORF">TIFTF001_005525</name>
</gene>
<dbReference type="Proteomes" id="UP001187192">
    <property type="component" value="Unassembled WGS sequence"/>
</dbReference>
<dbReference type="Pfam" id="PF00226">
    <property type="entry name" value="DnaJ"/>
    <property type="match status" value="1"/>
</dbReference>
<name>A0AA87ZJW2_FICCA</name>
<proteinExistence type="predicted"/>
<keyword evidence="3" id="KW-1185">Reference proteome</keyword>
<dbReference type="EMBL" id="BTGU01000005">
    <property type="protein sequence ID" value="GMN35797.1"/>
    <property type="molecule type" value="Genomic_DNA"/>
</dbReference>
<dbReference type="InterPro" id="IPR036869">
    <property type="entry name" value="J_dom_sf"/>
</dbReference>
<dbReference type="AlphaFoldDB" id="A0AA87ZJW2"/>
<evidence type="ECO:0000313" key="2">
    <source>
        <dbReference type="EMBL" id="GMN35797.1"/>
    </source>
</evidence>
<dbReference type="PANTHER" id="PTHR44240">
    <property type="entry name" value="DNAJ DOMAIN (PROKARYOTIC HEAT SHOCK PROTEIN)-RELATED"/>
    <property type="match status" value="1"/>
</dbReference>
<dbReference type="SMART" id="SM00271">
    <property type="entry name" value="DnaJ"/>
    <property type="match status" value="1"/>
</dbReference>
<dbReference type="PRINTS" id="PR00625">
    <property type="entry name" value="JDOMAIN"/>
</dbReference>
<evidence type="ECO:0000259" key="1">
    <source>
        <dbReference type="PROSITE" id="PS50076"/>
    </source>
</evidence>
<organism evidence="2 3">
    <name type="scientific">Ficus carica</name>
    <name type="common">Common fig</name>
    <dbReference type="NCBI Taxonomy" id="3494"/>
    <lineage>
        <taxon>Eukaryota</taxon>
        <taxon>Viridiplantae</taxon>
        <taxon>Streptophyta</taxon>
        <taxon>Embryophyta</taxon>
        <taxon>Tracheophyta</taxon>
        <taxon>Spermatophyta</taxon>
        <taxon>Magnoliopsida</taxon>
        <taxon>eudicotyledons</taxon>
        <taxon>Gunneridae</taxon>
        <taxon>Pentapetalae</taxon>
        <taxon>rosids</taxon>
        <taxon>fabids</taxon>
        <taxon>Rosales</taxon>
        <taxon>Moraceae</taxon>
        <taxon>Ficeae</taxon>
        <taxon>Ficus</taxon>
    </lineage>
</organism>